<organism evidence="1 2">
    <name type="scientific">Streptomyces liliiviolaceus</name>
    <dbReference type="NCBI Taxonomy" id="2823109"/>
    <lineage>
        <taxon>Bacteria</taxon>
        <taxon>Bacillati</taxon>
        <taxon>Actinomycetota</taxon>
        <taxon>Actinomycetes</taxon>
        <taxon>Kitasatosporales</taxon>
        <taxon>Streptomycetaceae</taxon>
        <taxon>Streptomyces</taxon>
    </lineage>
</organism>
<reference evidence="1 2" key="1">
    <citation type="submission" date="2021-04" db="EMBL/GenBank/DDBJ databases">
        <authorList>
            <person name="Tang X."/>
            <person name="Zhou X."/>
            <person name="Chen X."/>
            <person name="Cernava T."/>
            <person name="Zhang C."/>
        </authorList>
    </citation>
    <scope>NUCLEOTIDE SEQUENCE [LARGE SCALE GENOMIC DNA]</scope>
    <source>
        <strain evidence="1 2">BH-SS-21</strain>
    </source>
</reference>
<name>A0A941B519_9ACTN</name>
<proteinExistence type="predicted"/>
<protein>
    <submittedName>
        <fullName evidence="1">Uncharacterized protein</fullName>
    </submittedName>
</protein>
<gene>
    <name evidence="1" type="ORF">J8N05_04630</name>
</gene>
<dbReference type="RefSeq" id="WP_210881199.1">
    <property type="nucleotide sequence ID" value="NZ_JAGPYQ010000001.1"/>
</dbReference>
<dbReference type="Proteomes" id="UP000677413">
    <property type="component" value="Unassembled WGS sequence"/>
</dbReference>
<dbReference type="AlphaFoldDB" id="A0A941B519"/>
<sequence length="97" mass="10584">MVLRTAPVTIRWPSHGRPGGRRALDRAAEDCHDSHGILLHLRDVLDGAPEHHDREPLAQADAIVTRYEYASVDSAVQRSGVEPLRDALRDLGAADGS</sequence>
<keyword evidence="2" id="KW-1185">Reference proteome</keyword>
<evidence type="ECO:0000313" key="1">
    <source>
        <dbReference type="EMBL" id="MBQ0847512.1"/>
    </source>
</evidence>
<evidence type="ECO:0000313" key="2">
    <source>
        <dbReference type="Proteomes" id="UP000677413"/>
    </source>
</evidence>
<comment type="caution">
    <text evidence="1">The sequence shown here is derived from an EMBL/GenBank/DDBJ whole genome shotgun (WGS) entry which is preliminary data.</text>
</comment>
<accession>A0A941B519</accession>
<dbReference type="EMBL" id="JAGPYQ010000001">
    <property type="protein sequence ID" value="MBQ0847512.1"/>
    <property type="molecule type" value="Genomic_DNA"/>
</dbReference>